<dbReference type="CDD" id="cd00170">
    <property type="entry name" value="SEC14"/>
    <property type="match status" value="1"/>
</dbReference>
<accession>J3NWS7</accession>
<dbReference type="PROSITE" id="PS50191">
    <property type="entry name" value="CRAL_TRIO"/>
    <property type="match status" value="1"/>
</dbReference>
<dbReference type="InterPro" id="IPR036865">
    <property type="entry name" value="CRAL-TRIO_dom_sf"/>
</dbReference>
<feature type="region of interest" description="Disordered" evidence="1">
    <location>
        <begin position="472"/>
        <end position="501"/>
    </location>
</feature>
<dbReference type="OrthoDB" id="43460at2759"/>
<evidence type="ECO:0000313" key="3">
    <source>
        <dbReference type="EMBL" id="EJT75809.1"/>
    </source>
</evidence>
<evidence type="ECO:0000313" key="4">
    <source>
        <dbReference type="EnsemblFungi" id="EJT75809"/>
    </source>
</evidence>
<dbReference type="PANTHER" id="PTHR46590:SF1">
    <property type="entry name" value="PHOSPHATIDYLINOSITOL TRANSFER PROTEIN CSR1"/>
    <property type="match status" value="1"/>
</dbReference>
<keyword evidence="5" id="KW-1185">Reference proteome</keyword>
<feature type="compositionally biased region" description="Basic and acidic residues" evidence="1">
    <location>
        <begin position="83"/>
        <end position="99"/>
    </location>
</feature>
<evidence type="ECO:0000256" key="1">
    <source>
        <dbReference type="SAM" id="MobiDB-lite"/>
    </source>
</evidence>
<protein>
    <submittedName>
        <fullName evidence="3">Phosphatidylinositol transfer protein CSR1</fullName>
    </submittedName>
</protein>
<gene>
    <name evidence="4" type="primary">20346196</name>
    <name evidence="3" type="ORF">GGTG_05738</name>
</gene>
<dbReference type="InterPro" id="IPR011074">
    <property type="entry name" value="CRAL/TRIO_N_dom"/>
</dbReference>
<feature type="compositionally biased region" description="Basic residues" evidence="1">
    <location>
        <begin position="69"/>
        <end position="82"/>
    </location>
</feature>
<dbReference type="Pfam" id="PF00650">
    <property type="entry name" value="CRAL_TRIO"/>
    <property type="match status" value="1"/>
</dbReference>
<dbReference type="GeneID" id="20346196"/>
<dbReference type="PANTHER" id="PTHR46590">
    <property type="entry name" value="PHOSPHATIDYLINOSITOL TRANSFER PROTEIN CSR1-RELATED"/>
    <property type="match status" value="1"/>
</dbReference>
<reference evidence="3" key="3">
    <citation type="submission" date="2010-09" db="EMBL/GenBank/DDBJ databases">
        <title>Annotation of Gaeumannomyces graminis var. tritici R3-111a-1.</title>
        <authorList>
            <consortium name="The Broad Institute Genome Sequencing Platform"/>
            <person name="Ma L.-J."/>
            <person name="Dead R."/>
            <person name="Young S.K."/>
            <person name="Zeng Q."/>
            <person name="Gargeya S."/>
            <person name="Fitzgerald M."/>
            <person name="Haas B."/>
            <person name="Abouelleil A."/>
            <person name="Alvarado L."/>
            <person name="Arachchi H.M."/>
            <person name="Berlin A."/>
            <person name="Brown A."/>
            <person name="Chapman S.B."/>
            <person name="Chen Z."/>
            <person name="Dunbar C."/>
            <person name="Freedman E."/>
            <person name="Gearin G."/>
            <person name="Gellesch M."/>
            <person name="Goldberg J."/>
            <person name="Griggs A."/>
            <person name="Gujja S."/>
            <person name="Heiman D."/>
            <person name="Howarth C."/>
            <person name="Larson L."/>
            <person name="Lui A."/>
            <person name="MacDonald P.J.P."/>
            <person name="Mehta T."/>
            <person name="Montmayeur A."/>
            <person name="Murphy C."/>
            <person name="Neiman D."/>
            <person name="Pearson M."/>
            <person name="Priest M."/>
            <person name="Roberts A."/>
            <person name="Saif S."/>
            <person name="Shea T."/>
            <person name="Shenoy N."/>
            <person name="Sisk P."/>
            <person name="Stolte C."/>
            <person name="Sykes S."/>
            <person name="Yandava C."/>
            <person name="Wortman J."/>
            <person name="Nusbaum C."/>
            <person name="Birren B."/>
        </authorList>
    </citation>
    <scope>NUCLEOTIDE SEQUENCE</scope>
    <source>
        <strain evidence="3">R3-111a-1</strain>
    </source>
</reference>
<dbReference type="SUPFAM" id="SSF52087">
    <property type="entry name" value="CRAL/TRIO domain"/>
    <property type="match status" value="1"/>
</dbReference>
<evidence type="ECO:0000313" key="5">
    <source>
        <dbReference type="Proteomes" id="UP000006039"/>
    </source>
</evidence>
<dbReference type="AlphaFoldDB" id="J3NWS7"/>
<dbReference type="VEuPathDB" id="FungiDB:GGTG_05738"/>
<name>J3NWS7_GAET3</name>
<reference evidence="4" key="5">
    <citation type="submission" date="2018-04" db="UniProtKB">
        <authorList>
            <consortium name="EnsemblFungi"/>
        </authorList>
    </citation>
    <scope>IDENTIFICATION</scope>
    <source>
        <strain evidence="4">R3-111a-1</strain>
    </source>
</reference>
<dbReference type="SUPFAM" id="SSF46938">
    <property type="entry name" value="CRAL/TRIO N-terminal domain"/>
    <property type="match status" value="1"/>
</dbReference>
<dbReference type="InterPro" id="IPR052432">
    <property type="entry name" value="PITP/CRAL-TRIO"/>
</dbReference>
<dbReference type="InterPro" id="IPR001251">
    <property type="entry name" value="CRAL-TRIO_dom"/>
</dbReference>
<evidence type="ECO:0000259" key="2">
    <source>
        <dbReference type="PROSITE" id="PS50191"/>
    </source>
</evidence>
<dbReference type="SMART" id="SM00516">
    <property type="entry name" value="SEC14"/>
    <property type="match status" value="1"/>
</dbReference>
<dbReference type="Pfam" id="PF03765">
    <property type="entry name" value="CRAL_TRIO_N"/>
    <property type="match status" value="1"/>
</dbReference>
<proteinExistence type="predicted"/>
<dbReference type="FunCoup" id="J3NWS7">
    <property type="interactions" value="162"/>
</dbReference>
<reference evidence="5" key="1">
    <citation type="submission" date="2010-07" db="EMBL/GenBank/DDBJ databases">
        <title>The genome sequence of Gaeumannomyces graminis var. tritici strain R3-111a-1.</title>
        <authorList>
            <consortium name="The Broad Institute Genome Sequencing Platform"/>
            <person name="Ma L.-J."/>
            <person name="Dead R."/>
            <person name="Young S."/>
            <person name="Zeng Q."/>
            <person name="Koehrsen M."/>
            <person name="Alvarado L."/>
            <person name="Berlin A."/>
            <person name="Chapman S.B."/>
            <person name="Chen Z."/>
            <person name="Freedman E."/>
            <person name="Gellesch M."/>
            <person name="Goldberg J."/>
            <person name="Griggs A."/>
            <person name="Gujja S."/>
            <person name="Heilman E.R."/>
            <person name="Heiman D."/>
            <person name="Hepburn T."/>
            <person name="Howarth C."/>
            <person name="Jen D."/>
            <person name="Larson L."/>
            <person name="Mehta T."/>
            <person name="Neiman D."/>
            <person name="Pearson M."/>
            <person name="Roberts A."/>
            <person name="Saif S."/>
            <person name="Shea T."/>
            <person name="Shenoy N."/>
            <person name="Sisk P."/>
            <person name="Stolte C."/>
            <person name="Sykes S."/>
            <person name="Walk T."/>
            <person name="White J."/>
            <person name="Yandava C."/>
            <person name="Haas B."/>
            <person name="Nusbaum C."/>
            <person name="Birren B."/>
        </authorList>
    </citation>
    <scope>NUCLEOTIDE SEQUENCE [LARGE SCALE GENOMIC DNA]</scope>
    <source>
        <strain evidence="5">R3-111a-1</strain>
    </source>
</reference>
<reference evidence="4" key="4">
    <citation type="journal article" date="2015" name="G3 (Bethesda)">
        <title>Genome sequences of three phytopathogenic species of the Magnaporthaceae family of fungi.</title>
        <authorList>
            <person name="Okagaki L.H."/>
            <person name="Nunes C.C."/>
            <person name="Sailsbery J."/>
            <person name="Clay B."/>
            <person name="Brown D."/>
            <person name="John T."/>
            <person name="Oh Y."/>
            <person name="Young N."/>
            <person name="Fitzgerald M."/>
            <person name="Haas B.J."/>
            <person name="Zeng Q."/>
            <person name="Young S."/>
            <person name="Adiconis X."/>
            <person name="Fan L."/>
            <person name="Levin J.Z."/>
            <person name="Mitchell T.K."/>
            <person name="Okubara P.A."/>
            <person name="Farman M.L."/>
            <person name="Kohn L.M."/>
            <person name="Birren B."/>
            <person name="Ma L.-J."/>
            <person name="Dean R.A."/>
        </authorList>
    </citation>
    <scope>NUCLEOTIDE SEQUENCE</scope>
    <source>
        <strain evidence="4">R3-111a-1</strain>
    </source>
</reference>
<dbReference type="EnsemblFungi" id="EJT75809">
    <property type="protein sequence ID" value="EJT75809"/>
    <property type="gene ID" value="GGTG_05738"/>
</dbReference>
<dbReference type="RefSeq" id="XP_009221809.1">
    <property type="nucleotide sequence ID" value="XM_009223545.1"/>
</dbReference>
<dbReference type="STRING" id="644352.J3NWS7"/>
<dbReference type="HOGENOM" id="CLU_016665_3_0_1"/>
<dbReference type="Gene3D" id="3.40.525.10">
    <property type="entry name" value="CRAL-TRIO lipid binding domain"/>
    <property type="match status" value="1"/>
</dbReference>
<feature type="compositionally biased region" description="Basic and acidic residues" evidence="1">
    <location>
        <begin position="113"/>
        <end position="122"/>
    </location>
</feature>
<dbReference type="GO" id="GO:0120010">
    <property type="term" value="P:intermembrane phospholipid transfer"/>
    <property type="evidence" value="ECO:0007669"/>
    <property type="project" value="EnsemblFungi"/>
</dbReference>
<dbReference type="EMBL" id="GL385397">
    <property type="protein sequence ID" value="EJT75809.1"/>
    <property type="molecule type" value="Genomic_DNA"/>
</dbReference>
<feature type="region of interest" description="Disordered" evidence="1">
    <location>
        <begin position="38"/>
        <end position="122"/>
    </location>
</feature>
<feature type="domain" description="CRAL-TRIO" evidence="2">
    <location>
        <begin position="218"/>
        <end position="375"/>
    </location>
</feature>
<reference evidence="3" key="2">
    <citation type="submission" date="2010-07" db="EMBL/GenBank/DDBJ databases">
        <authorList>
            <consortium name="The Broad Institute Genome Sequencing Platform"/>
            <consortium name="Broad Institute Genome Sequencing Center for Infectious Disease"/>
            <person name="Ma L.-J."/>
            <person name="Dead R."/>
            <person name="Young S."/>
            <person name="Zeng Q."/>
            <person name="Koehrsen M."/>
            <person name="Alvarado L."/>
            <person name="Berlin A."/>
            <person name="Chapman S.B."/>
            <person name="Chen Z."/>
            <person name="Freedman E."/>
            <person name="Gellesch M."/>
            <person name="Goldberg J."/>
            <person name="Griggs A."/>
            <person name="Gujja S."/>
            <person name="Heilman E.R."/>
            <person name="Heiman D."/>
            <person name="Hepburn T."/>
            <person name="Howarth C."/>
            <person name="Jen D."/>
            <person name="Larson L."/>
            <person name="Mehta T."/>
            <person name="Neiman D."/>
            <person name="Pearson M."/>
            <person name="Roberts A."/>
            <person name="Saif S."/>
            <person name="Shea T."/>
            <person name="Shenoy N."/>
            <person name="Sisk P."/>
            <person name="Stolte C."/>
            <person name="Sykes S."/>
            <person name="Walk T."/>
            <person name="White J."/>
            <person name="Yandava C."/>
            <person name="Haas B."/>
            <person name="Nusbaum C."/>
            <person name="Birren B."/>
        </authorList>
    </citation>
    <scope>NUCLEOTIDE SEQUENCE</scope>
    <source>
        <strain evidence="3">R3-111a-1</strain>
    </source>
</reference>
<dbReference type="InterPro" id="IPR036273">
    <property type="entry name" value="CRAL/TRIO_N_dom_sf"/>
</dbReference>
<organism evidence="3">
    <name type="scientific">Gaeumannomyces tritici (strain R3-111a-1)</name>
    <name type="common">Wheat and barley take-all root rot fungus</name>
    <name type="synonym">Gaeumannomyces graminis var. tritici</name>
    <dbReference type="NCBI Taxonomy" id="644352"/>
    <lineage>
        <taxon>Eukaryota</taxon>
        <taxon>Fungi</taxon>
        <taxon>Dikarya</taxon>
        <taxon>Ascomycota</taxon>
        <taxon>Pezizomycotina</taxon>
        <taxon>Sordariomycetes</taxon>
        <taxon>Sordariomycetidae</taxon>
        <taxon>Magnaporthales</taxon>
        <taxon>Magnaporthaceae</taxon>
        <taxon>Gaeumannomyces</taxon>
    </lineage>
</organism>
<dbReference type="SMART" id="SM01100">
    <property type="entry name" value="CRAL_TRIO_N"/>
    <property type="match status" value="1"/>
</dbReference>
<feature type="compositionally biased region" description="Basic and acidic residues" evidence="1">
    <location>
        <begin position="57"/>
        <end position="68"/>
    </location>
</feature>
<dbReference type="eggNOG" id="KOG1470">
    <property type="taxonomic scope" value="Eukaryota"/>
</dbReference>
<sequence length="517" mass="57534">MSTQSLPGRPGNLTAEQDEQLRKLWTRVFEVCGIVDPAGATAAPNADSVAPEPLAAADRKLSEPDGDKTKKKRLGLFSRKSKKDVEKTSENGKTPDKPETPSIASSNKTAAGDVKEGDPEDKYGQNKIFLDTLATQSPESLRATIWSMTKHDNPDALMLRFLRARKWDVERALVMFISSISWRATDAHIDDKIMRWGEGGAAEDAAKGEGDAQKLGQDFLKQMELGKSLIHGVDKAGRPICLVRVRIHKAGEQCEESVERYTIFLIETTRLLIRPPVDTATIIFDMTGFSMANMDYAPVKFMIKCFEANFPECLGAVLVHKAPWIFQGIWRIIKGWLDPVVASKVHFTNDAKAMEEFVALDKLPKELDGEEDWQYKYTAPVPGENDKMKDTATRDKLLAERELIYRQYEDATLRMIRDPTDQAARKERTEIVTRMRTQYWQLDPYIRARSWYDRTGVLKPDGSIDYYPATATNGTGAASPPPVQGTSSGSSSVVEAPNEKVAVEHSTPVVVPVNGVA</sequence>
<feature type="compositionally biased region" description="Low complexity" evidence="1">
    <location>
        <begin position="484"/>
        <end position="494"/>
    </location>
</feature>
<dbReference type="Proteomes" id="UP000006039">
    <property type="component" value="Unassembled WGS sequence"/>
</dbReference>